<accession>A0A2K2FQ72</accession>
<dbReference type="AlphaFoldDB" id="A0A2K2FQ72"/>
<dbReference type="Proteomes" id="UP000236151">
    <property type="component" value="Unassembled WGS sequence"/>
</dbReference>
<comment type="caution">
    <text evidence="3">The sequence shown here is derived from an EMBL/GenBank/DDBJ whole genome shotgun (WGS) entry which is preliminary data.</text>
</comment>
<evidence type="ECO:0000259" key="2">
    <source>
        <dbReference type="Pfam" id="PF14285"/>
    </source>
</evidence>
<evidence type="ECO:0000313" key="3">
    <source>
        <dbReference type="EMBL" id="PNU00922.1"/>
    </source>
</evidence>
<keyword evidence="1" id="KW-0812">Transmembrane</keyword>
<protein>
    <recommendedName>
        <fullName evidence="2">DUF4367 domain-containing protein</fullName>
    </recommendedName>
</protein>
<feature type="domain" description="DUF4367" evidence="2">
    <location>
        <begin position="189"/>
        <end position="298"/>
    </location>
</feature>
<dbReference type="OrthoDB" id="1850293at2"/>
<dbReference type="RefSeq" id="WP_103080304.1">
    <property type="nucleotide sequence ID" value="NZ_CP021850.1"/>
</dbReference>
<keyword evidence="1" id="KW-1133">Transmembrane helix</keyword>
<evidence type="ECO:0000313" key="4">
    <source>
        <dbReference type="Proteomes" id="UP000236151"/>
    </source>
</evidence>
<feature type="transmembrane region" description="Helical" evidence="1">
    <location>
        <begin position="106"/>
        <end position="128"/>
    </location>
</feature>
<dbReference type="KEGG" id="cthd:CDO33_01080"/>
<sequence>MEPKVDKPHCPNEKDNNKDIIKEILSEKEDDAAVRDKLYRMLYEASLVDEEHMDTDFIDECVKTIGMMEGDEQHIPEEKIQAMRQNIDRRYKEWHKAQHRRRLRKLSAQIAACLVLVLFATSFVANALGYNLIQMTVRWGKDTFNISIQSQLLEQESSDFEGTGNIAHSEIFNSIEKTFADIESKPSLPEWVPEGFAFKYAERFIRKDSTNVLLHYMDNANKIIIFDFTIFNGGNGAQLDAAFEKDDSPVQVYEKNGIKYYIMKNISQAQAVWSNLNITYSINGDITVEEMKKIIDSMYGG</sequence>
<reference evidence="4" key="1">
    <citation type="submission" date="2017-06" db="EMBL/GenBank/DDBJ databases">
        <title>Investigating the central metabolism of Clostridium thermosuccinogenes.</title>
        <authorList>
            <person name="Koendjbiharie J.G."/>
            <person name="Van Kranenburg R."/>
            <person name="Vriesendorp B."/>
        </authorList>
    </citation>
    <scope>NUCLEOTIDE SEQUENCE [LARGE SCALE GENOMIC DNA]</scope>
    <source>
        <strain evidence="4">DSM 5806</strain>
    </source>
</reference>
<keyword evidence="1" id="KW-0472">Membrane</keyword>
<proteinExistence type="predicted"/>
<organism evidence="3 4">
    <name type="scientific">Clostridium thermosuccinogenes</name>
    <dbReference type="NCBI Taxonomy" id="84032"/>
    <lineage>
        <taxon>Bacteria</taxon>
        <taxon>Bacillati</taxon>
        <taxon>Bacillota</taxon>
        <taxon>Clostridia</taxon>
        <taxon>Eubacteriales</taxon>
        <taxon>Clostridiaceae</taxon>
        <taxon>Clostridium</taxon>
    </lineage>
</organism>
<gene>
    <name evidence="3" type="ORF">CDQ84_03300</name>
</gene>
<dbReference type="InterPro" id="IPR025377">
    <property type="entry name" value="DUF4367"/>
</dbReference>
<dbReference type="EMBL" id="NIOJ01000005">
    <property type="protein sequence ID" value="PNU00922.1"/>
    <property type="molecule type" value="Genomic_DNA"/>
</dbReference>
<keyword evidence="4" id="KW-1185">Reference proteome</keyword>
<evidence type="ECO:0000256" key="1">
    <source>
        <dbReference type="SAM" id="Phobius"/>
    </source>
</evidence>
<name>A0A2K2FQ72_9CLOT</name>
<dbReference type="Pfam" id="PF14285">
    <property type="entry name" value="DUF4367"/>
    <property type="match status" value="1"/>
</dbReference>